<dbReference type="GO" id="GO:0016301">
    <property type="term" value="F:kinase activity"/>
    <property type="evidence" value="ECO:0007669"/>
    <property type="project" value="UniProtKB-KW"/>
</dbReference>
<evidence type="ECO:0000313" key="12">
    <source>
        <dbReference type="EMBL" id="UOQ49979.1"/>
    </source>
</evidence>
<keyword evidence="10" id="KW-0472">Membrane</keyword>
<dbReference type="PANTHER" id="PTHR24421">
    <property type="entry name" value="NITRATE/NITRITE SENSOR PROTEIN NARX-RELATED"/>
    <property type="match status" value="1"/>
</dbReference>
<dbReference type="InterPro" id="IPR011712">
    <property type="entry name" value="Sig_transdc_His_kin_sub3_dim/P"/>
</dbReference>
<feature type="transmembrane region" description="Helical" evidence="10">
    <location>
        <begin position="27"/>
        <end position="45"/>
    </location>
</feature>
<reference evidence="12 13" key="1">
    <citation type="submission" date="2022-04" db="EMBL/GenBank/DDBJ databases">
        <title>Gracilibacillus sp. isolated from saltern.</title>
        <authorList>
            <person name="Won M."/>
            <person name="Lee C.-M."/>
            <person name="Woen H.-Y."/>
            <person name="Kwon S.-W."/>
        </authorList>
    </citation>
    <scope>NUCLEOTIDE SEQUENCE [LARGE SCALE GENOMIC DNA]</scope>
    <source>
        <strain evidence="12 13">SSWR10-1</strain>
    </source>
</reference>
<keyword evidence="10" id="KW-1133">Transmembrane helix</keyword>
<evidence type="ECO:0000256" key="9">
    <source>
        <dbReference type="SAM" id="Coils"/>
    </source>
</evidence>
<evidence type="ECO:0000256" key="2">
    <source>
        <dbReference type="ARBA" id="ARBA00012438"/>
    </source>
</evidence>
<protein>
    <recommendedName>
        <fullName evidence="2">histidine kinase</fullName>
        <ecNumber evidence="2">2.7.13.3</ecNumber>
    </recommendedName>
</protein>
<dbReference type="Proteomes" id="UP000831782">
    <property type="component" value="Chromosome"/>
</dbReference>
<sequence>MGFWIWFLLWVLTWSGAIWLEWWHGSVTITYLLLMMALFFAVFFFTSMTKKVFKLLWFFLIIIVSVAFIWPVNAVVNPFVLLMLCFILAIMIRQVEGWSLYVLVAAWLLALFGLHIHYISTSIILFFLLLSTSLFLFVYYYKQNLVDQHDIALRYQALLQTYRQMKRDSVAKEQWTRQQERVFIGREIHDRVGHTLTNLLMQIEILRLQNDNKDLEQLKQLAQESLSETRKAVKALQDDNETGLAAILHLIRKLEAEQYISIQFSMKQNVLSVVLNPDQAVVLYRAIQEALTNVMRHSADKEAIIVLEVPGMSIFRFEVINPLEQQTEVKEGFGLKSMRERLAQINGSLEIQQYDQQFIVRGQFLLEEVTR</sequence>
<name>A0ABY4F284_9BACI</name>
<keyword evidence="7" id="KW-0067">ATP-binding</keyword>
<evidence type="ECO:0000313" key="13">
    <source>
        <dbReference type="Proteomes" id="UP000831782"/>
    </source>
</evidence>
<feature type="transmembrane region" description="Helical" evidence="10">
    <location>
        <begin position="76"/>
        <end position="92"/>
    </location>
</feature>
<dbReference type="InterPro" id="IPR036890">
    <property type="entry name" value="HATPase_C_sf"/>
</dbReference>
<feature type="transmembrane region" description="Helical" evidence="10">
    <location>
        <begin position="99"/>
        <end position="117"/>
    </location>
</feature>
<evidence type="ECO:0000256" key="3">
    <source>
        <dbReference type="ARBA" id="ARBA00022553"/>
    </source>
</evidence>
<evidence type="ECO:0000256" key="6">
    <source>
        <dbReference type="ARBA" id="ARBA00022777"/>
    </source>
</evidence>
<keyword evidence="8" id="KW-0902">Two-component regulatory system</keyword>
<feature type="coiled-coil region" evidence="9">
    <location>
        <begin position="198"/>
        <end position="239"/>
    </location>
</feature>
<proteinExistence type="predicted"/>
<keyword evidence="9" id="KW-0175">Coiled coil</keyword>
<keyword evidence="10" id="KW-0812">Transmembrane</keyword>
<keyword evidence="5" id="KW-0547">Nucleotide-binding</keyword>
<dbReference type="CDD" id="cd16917">
    <property type="entry name" value="HATPase_UhpB-NarQ-NarX-like"/>
    <property type="match status" value="1"/>
</dbReference>
<feature type="transmembrane region" description="Helical" evidence="10">
    <location>
        <begin position="52"/>
        <end position="70"/>
    </location>
</feature>
<evidence type="ECO:0000256" key="4">
    <source>
        <dbReference type="ARBA" id="ARBA00022679"/>
    </source>
</evidence>
<feature type="transmembrane region" description="Helical" evidence="10">
    <location>
        <begin position="123"/>
        <end position="141"/>
    </location>
</feature>
<evidence type="ECO:0000256" key="7">
    <source>
        <dbReference type="ARBA" id="ARBA00022840"/>
    </source>
</evidence>
<dbReference type="RefSeq" id="WP_244723087.1">
    <property type="nucleotide sequence ID" value="NZ_CP095072.1"/>
</dbReference>
<keyword evidence="6 12" id="KW-0418">Kinase</keyword>
<dbReference type="InterPro" id="IPR050482">
    <property type="entry name" value="Sensor_HK_TwoCompSys"/>
</dbReference>
<dbReference type="EMBL" id="CP095072">
    <property type="protein sequence ID" value="UOQ49979.1"/>
    <property type="molecule type" value="Genomic_DNA"/>
</dbReference>
<evidence type="ECO:0000256" key="8">
    <source>
        <dbReference type="ARBA" id="ARBA00023012"/>
    </source>
</evidence>
<evidence type="ECO:0000256" key="5">
    <source>
        <dbReference type="ARBA" id="ARBA00022741"/>
    </source>
</evidence>
<evidence type="ECO:0000256" key="1">
    <source>
        <dbReference type="ARBA" id="ARBA00000085"/>
    </source>
</evidence>
<organism evidence="12 13">
    <name type="scientific">Gracilibacillus caseinilyticus</name>
    <dbReference type="NCBI Taxonomy" id="2932256"/>
    <lineage>
        <taxon>Bacteria</taxon>
        <taxon>Bacillati</taxon>
        <taxon>Bacillota</taxon>
        <taxon>Bacilli</taxon>
        <taxon>Bacillales</taxon>
        <taxon>Bacillaceae</taxon>
        <taxon>Gracilibacillus</taxon>
    </lineage>
</organism>
<comment type="catalytic activity">
    <reaction evidence="1">
        <text>ATP + protein L-histidine = ADP + protein N-phospho-L-histidine.</text>
        <dbReference type="EC" id="2.7.13.3"/>
    </reaction>
</comment>
<accession>A0ABY4F284</accession>
<keyword evidence="13" id="KW-1185">Reference proteome</keyword>
<dbReference type="Gene3D" id="3.30.565.10">
    <property type="entry name" value="Histidine kinase-like ATPase, C-terminal domain"/>
    <property type="match status" value="1"/>
</dbReference>
<dbReference type="Gene3D" id="1.20.5.1930">
    <property type="match status" value="1"/>
</dbReference>
<dbReference type="Pfam" id="PF07730">
    <property type="entry name" value="HisKA_3"/>
    <property type="match status" value="1"/>
</dbReference>
<keyword evidence="4" id="KW-0808">Transferase</keyword>
<keyword evidence="3" id="KW-0597">Phosphoprotein</keyword>
<dbReference type="PANTHER" id="PTHR24421:SF10">
    <property type="entry name" value="NITRATE_NITRITE SENSOR PROTEIN NARQ"/>
    <property type="match status" value="1"/>
</dbReference>
<evidence type="ECO:0000256" key="10">
    <source>
        <dbReference type="SAM" id="Phobius"/>
    </source>
</evidence>
<gene>
    <name evidence="12" type="ORF">MUN88_07930</name>
</gene>
<evidence type="ECO:0000259" key="11">
    <source>
        <dbReference type="Pfam" id="PF07730"/>
    </source>
</evidence>
<feature type="domain" description="Signal transduction histidine kinase subgroup 3 dimerisation and phosphoacceptor" evidence="11">
    <location>
        <begin position="180"/>
        <end position="239"/>
    </location>
</feature>
<dbReference type="EC" id="2.7.13.3" evidence="2"/>